<feature type="compositionally biased region" description="Basic and acidic residues" evidence="1">
    <location>
        <begin position="56"/>
        <end position="65"/>
    </location>
</feature>
<dbReference type="Pfam" id="PF14977">
    <property type="entry name" value="FAM194"/>
    <property type="match status" value="1"/>
</dbReference>
<feature type="compositionally biased region" description="Basic and acidic residues" evidence="1">
    <location>
        <begin position="542"/>
        <end position="553"/>
    </location>
</feature>
<dbReference type="AlphaFoldDB" id="A0A669DS03"/>
<dbReference type="GeneTree" id="ENSGT00940000153655"/>
<reference evidence="3" key="3">
    <citation type="submission" date="2025-09" db="UniProtKB">
        <authorList>
            <consortium name="Ensembl"/>
        </authorList>
    </citation>
    <scope>IDENTIFICATION</scope>
</reference>
<name>A0A669DS03_ORENI</name>
<feature type="compositionally biased region" description="Polar residues" evidence="1">
    <location>
        <begin position="145"/>
        <end position="155"/>
    </location>
</feature>
<feature type="compositionally biased region" description="Basic and acidic residues" evidence="1">
    <location>
        <begin position="436"/>
        <end position="463"/>
    </location>
</feature>
<feature type="region of interest" description="Disordered" evidence="1">
    <location>
        <begin position="265"/>
        <end position="295"/>
    </location>
</feature>
<feature type="region of interest" description="Disordered" evidence="1">
    <location>
        <begin position="429"/>
        <end position="476"/>
    </location>
</feature>
<feature type="domain" description="FAM194 C-terminal" evidence="2">
    <location>
        <begin position="293"/>
        <end position="455"/>
    </location>
</feature>
<dbReference type="InterPro" id="IPR029281">
    <property type="entry name" value="FAM194_C"/>
</dbReference>
<organism evidence="3 4">
    <name type="scientific">Oreochromis niloticus</name>
    <name type="common">Nile tilapia</name>
    <name type="synonym">Tilapia nilotica</name>
    <dbReference type="NCBI Taxonomy" id="8128"/>
    <lineage>
        <taxon>Eukaryota</taxon>
        <taxon>Metazoa</taxon>
        <taxon>Chordata</taxon>
        <taxon>Craniata</taxon>
        <taxon>Vertebrata</taxon>
        <taxon>Euteleostomi</taxon>
        <taxon>Actinopterygii</taxon>
        <taxon>Neopterygii</taxon>
        <taxon>Teleostei</taxon>
        <taxon>Neoteleostei</taxon>
        <taxon>Acanthomorphata</taxon>
        <taxon>Ovalentaria</taxon>
        <taxon>Cichlomorphae</taxon>
        <taxon>Cichliformes</taxon>
        <taxon>Cichlidae</taxon>
        <taxon>African cichlids</taxon>
        <taxon>Pseudocrenilabrinae</taxon>
        <taxon>Oreochromini</taxon>
        <taxon>Oreochromis</taxon>
    </lineage>
</organism>
<feature type="region of interest" description="Disordered" evidence="1">
    <location>
        <begin position="504"/>
        <end position="580"/>
    </location>
</feature>
<feature type="region of interest" description="Disordered" evidence="1">
    <location>
        <begin position="47"/>
        <end position="71"/>
    </location>
</feature>
<dbReference type="OMA" id="ITAVWDQ"/>
<dbReference type="Ensembl" id="ENSONIT00000037300.1">
    <property type="protein sequence ID" value="ENSONIP00000062188.1"/>
    <property type="gene ID" value="ENSONIG00000040874.1"/>
</dbReference>
<evidence type="ECO:0000313" key="4">
    <source>
        <dbReference type="Proteomes" id="UP000005207"/>
    </source>
</evidence>
<sequence length="859" mass="96046">MSSSGGTEGKRGPFYFFDQPAGRNRVKGERGNILHLSVTNGGAQFEGRILSNPEENGGRKEEGDKPGTSSALNLIGSMEAYKQAAPQLLNELARLLWQHRWADERRLPRGVVNILNCSWHDLTAGALRSSPKLTDKLPKSVGSPKLQQPPRQVSASGREETAEEIPCAAGSAGFTGRKSQVKLNPRVKKSEQRCSRARSSTAATPSISSSLIAQPNQASSDVPNRISLYQWVVERLQGAKNPEKLPTTELDPNEQLILRHYGDANVTRRRRKDRPSSLVNGMPQIPEVKQRDPAQQKLHYRINDGSSLIYYPSGCMAVCQSHSGLPCGGFYTNVFTDSKFPTILATITAFGRGAVTHPLSSAITALWDQNGGFMCDIYGNKTKEWSWKTYHREKIAIQISDHVSVSLFSGTSAVLTFRCENETAQLPLSARSHLNQPKETKSVRSRDALQMMREEKRQEESSAHWKRGGHPSGTLMRLQQRVHKTVEDWLDCYRVAVGIKCPGSMRMPDAPLRTRPRKEAQSAALPSVKLPERVNANPVQPEESRDEFRELHGHLSPSAERAPDFPVVLPRTPKKPEKKERGFTQLGPLRIYGSIKPESVSLPNNPELQMSAVTHLPAVAPFPPSVPLTVCPDLLRAALLGEGQRRSCCCSTKLMPVVTDLEYDAFIMGQPPQSQQILVVCVTCPRQPGDTHATPGQDSLEYLYRRKNKHRTSPCTQCQMDSFRVVRYEIEMENPCYESKSILLRQRHRAAPGTVLMYIRGKLLFAGYICSDHSFSARVLEKQISRSRRDYRLGLILPSDYKFRYYSTIPSDVMSCKPVNQTGYCILEHITTEPQITEVGFLKLNTLLVFFRSLHTVIL</sequence>
<evidence type="ECO:0000256" key="1">
    <source>
        <dbReference type="SAM" id="MobiDB-lite"/>
    </source>
</evidence>
<feature type="region of interest" description="Disordered" evidence="1">
    <location>
        <begin position="130"/>
        <end position="219"/>
    </location>
</feature>
<reference evidence="3" key="2">
    <citation type="submission" date="2025-08" db="UniProtKB">
        <authorList>
            <consortium name="Ensembl"/>
        </authorList>
    </citation>
    <scope>IDENTIFICATION</scope>
</reference>
<dbReference type="Proteomes" id="UP000005207">
    <property type="component" value="Linkage group LG7"/>
</dbReference>
<dbReference type="InParanoid" id="A0A669DS03"/>
<protein>
    <recommendedName>
        <fullName evidence="2">FAM194 C-terminal domain-containing protein</fullName>
    </recommendedName>
</protein>
<dbReference type="PANTHER" id="PTHR23093">
    <property type="entry name" value="SIMILAR TO CHROMOSOME 3 OPEN READING FRAME 20"/>
    <property type="match status" value="1"/>
</dbReference>
<accession>A0A669DS03</accession>
<keyword evidence="4" id="KW-1185">Reference proteome</keyword>
<evidence type="ECO:0000259" key="2">
    <source>
        <dbReference type="Pfam" id="PF14977"/>
    </source>
</evidence>
<dbReference type="PANTHER" id="PTHR23093:SF16">
    <property type="entry name" value="FAM194 C-TERMINAL DOMAIN-CONTAINING PROTEIN"/>
    <property type="match status" value="1"/>
</dbReference>
<feature type="compositionally biased region" description="Low complexity" evidence="1">
    <location>
        <begin position="197"/>
        <end position="213"/>
    </location>
</feature>
<proteinExistence type="predicted"/>
<reference evidence="4" key="1">
    <citation type="submission" date="2012-01" db="EMBL/GenBank/DDBJ databases">
        <title>The Genome Sequence of Oreochromis niloticus (Nile Tilapia).</title>
        <authorList>
            <consortium name="Broad Institute Genome Assembly Team"/>
            <consortium name="Broad Institute Sequencing Platform"/>
            <person name="Di Palma F."/>
            <person name="Johnson J."/>
            <person name="Lander E.S."/>
            <person name="Lindblad-Toh K."/>
        </authorList>
    </citation>
    <scope>NUCLEOTIDE SEQUENCE [LARGE SCALE GENOMIC DNA]</scope>
</reference>
<gene>
    <name evidence="3" type="primary">lg7h3orf20</name>
</gene>
<evidence type="ECO:0000313" key="3">
    <source>
        <dbReference type="Ensembl" id="ENSONIP00000062188.1"/>
    </source>
</evidence>